<dbReference type="Proteomes" id="UP000676456">
    <property type="component" value="Unassembled WGS sequence"/>
</dbReference>
<dbReference type="Gene3D" id="1.20.58.220">
    <property type="entry name" value="Phosphate transport system protein phou homolog 2, domain 2"/>
    <property type="match status" value="1"/>
</dbReference>
<evidence type="ECO:0000259" key="8">
    <source>
        <dbReference type="Pfam" id="PF01895"/>
    </source>
</evidence>
<dbReference type="AlphaFoldDB" id="A0A942UKD4"/>
<evidence type="ECO:0000313" key="9">
    <source>
        <dbReference type="EMBL" id="MBS4223071.1"/>
    </source>
</evidence>
<sequence>MAIRSQFDERLNELHQQLLTMGTMVEEAVYKAVKSLTDKDVNLAKSVVEYDKAINDAEIGIEKTCFTLIALQQPVGSDLRRIATTLKVATDLERMADHAVSIAKTTLSLKDETYAKPLIDIPKMGQLVQAIVRDSLGAYIQMDHEAAVEIAKQDDIIDDYFNIIFTDLIELMGKDKNIISQGTHLLLAAQYLERIGDYATNICEWIVYMSVGKMVELN</sequence>
<dbReference type="PIRSF" id="PIRSF003107">
    <property type="entry name" value="PhoU"/>
    <property type="match status" value="1"/>
</dbReference>
<evidence type="ECO:0000256" key="3">
    <source>
        <dbReference type="ARBA" id="ARBA00011738"/>
    </source>
</evidence>
<dbReference type="SUPFAM" id="SSF109755">
    <property type="entry name" value="PhoU-like"/>
    <property type="match status" value="1"/>
</dbReference>
<name>A0A942UKD4_9BACI</name>
<dbReference type="FunFam" id="1.20.58.220:FF:000004">
    <property type="entry name" value="Phosphate-specific transport system accessory protein PhoU"/>
    <property type="match status" value="1"/>
</dbReference>
<evidence type="ECO:0000256" key="6">
    <source>
        <dbReference type="ARBA" id="ARBA00022592"/>
    </source>
</evidence>
<comment type="subunit">
    <text evidence="3 7">Homodimer.</text>
</comment>
<dbReference type="InterPro" id="IPR026022">
    <property type="entry name" value="PhoU_dom"/>
</dbReference>
<evidence type="ECO:0000256" key="5">
    <source>
        <dbReference type="ARBA" id="ARBA00022490"/>
    </source>
</evidence>
<dbReference type="GO" id="GO:0005737">
    <property type="term" value="C:cytoplasm"/>
    <property type="evidence" value="ECO:0007669"/>
    <property type="project" value="UniProtKB-SubCell"/>
</dbReference>
<keyword evidence="4 7" id="KW-0813">Transport</keyword>
<dbReference type="PANTHER" id="PTHR42930:SF3">
    <property type="entry name" value="PHOSPHATE-SPECIFIC TRANSPORT SYSTEM ACCESSORY PROTEIN PHOU"/>
    <property type="match status" value="1"/>
</dbReference>
<feature type="domain" description="PhoU" evidence="8">
    <location>
        <begin position="121"/>
        <end position="206"/>
    </location>
</feature>
<evidence type="ECO:0000313" key="10">
    <source>
        <dbReference type="Proteomes" id="UP000676456"/>
    </source>
</evidence>
<feature type="domain" description="PhoU" evidence="8">
    <location>
        <begin position="19"/>
        <end position="105"/>
    </location>
</feature>
<evidence type="ECO:0000256" key="1">
    <source>
        <dbReference type="ARBA" id="ARBA00004496"/>
    </source>
</evidence>
<dbReference type="RefSeq" id="WP_213098118.1">
    <property type="nucleotide sequence ID" value="NZ_JAGYPH010000002.1"/>
</dbReference>
<dbReference type="GO" id="GO:0006817">
    <property type="term" value="P:phosphate ion transport"/>
    <property type="evidence" value="ECO:0007669"/>
    <property type="project" value="UniProtKB-KW"/>
</dbReference>
<dbReference type="EMBL" id="JAGYPN010000002">
    <property type="protein sequence ID" value="MBS4223071.1"/>
    <property type="molecule type" value="Genomic_DNA"/>
</dbReference>
<proteinExistence type="inferred from homology"/>
<dbReference type="NCBIfam" id="TIGR02135">
    <property type="entry name" value="phoU_full"/>
    <property type="match status" value="1"/>
</dbReference>
<dbReference type="PANTHER" id="PTHR42930">
    <property type="entry name" value="PHOSPHATE-SPECIFIC TRANSPORT SYSTEM ACCESSORY PROTEIN PHOU"/>
    <property type="match status" value="1"/>
</dbReference>
<accession>A0A942UKD4</accession>
<comment type="similarity">
    <text evidence="2 7">Belongs to the PhoU family.</text>
</comment>
<keyword evidence="5 7" id="KW-0963">Cytoplasm</keyword>
<dbReference type="GO" id="GO:0030643">
    <property type="term" value="P:intracellular phosphate ion homeostasis"/>
    <property type="evidence" value="ECO:0007669"/>
    <property type="project" value="InterPro"/>
</dbReference>
<evidence type="ECO:0000256" key="2">
    <source>
        <dbReference type="ARBA" id="ARBA00008107"/>
    </source>
</evidence>
<gene>
    <name evidence="9" type="primary">phoU</name>
    <name evidence="9" type="ORF">KHA91_09990</name>
</gene>
<comment type="function">
    <text evidence="7">Plays a role in the regulation of phosphate uptake.</text>
</comment>
<comment type="subcellular location">
    <subcellularLocation>
        <location evidence="1 7">Cytoplasm</location>
    </subcellularLocation>
</comment>
<protein>
    <recommendedName>
        <fullName evidence="7">Phosphate-specific transport system accessory protein PhoU</fullName>
    </recommendedName>
</protein>
<organism evidence="9 10">
    <name type="scientific">Lederbergia citrea</name>
    <dbReference type="NCBI Taxonomy" id="2833581"/>
    <lineage>
        <taxon>Bacteria</taxon>
        <taxon>Bacillati</taxon>
        <taxon>Bacillota</taxon>
        <taxon>Bacilli</taxon>
        <taxon>Bacillales</taxon>
        <taxon>Bacillaceae</taxon>
        <taxon>Lederbergia</taxon>
    </lineage>
</organism>
<dbReference type="Pfam" id="PF01895">
    <property type="entry name" value="PhoU"/>
    <property type="match status" value="2"/>
</dbReference>
<keyword evidence="6 7" id="KW-0592">Phosphate transport</keyword>
<dbReference type="InterPro" id="IPR038078">
    <property type="entry name" value="PhoU-like_sf"/>
</dbReference>
<evidence type="ECO:0000256" key="4">
    <source>
        <dbReference type="ARBA" id="ARBA00022448"/>
    </source>
</evidence>
<comment type="caution">
    <text evidence="9">The sequence shown here is derived from an EMBL/GenBank/DDBJ whole genome shotgun (WGS) entry which is preliminary data.</text>
</comment>
<dbReference type="InterPro" id="IPR028366">
    <property type="entry name" value="PhoU"/>
</dbReference>
<keyword evidence="10" id="KW-1185">Reference proteome</keyword>
<dbReference type="GO" id="GO:0045936">
    <property type="term" value="P:negative regulation of phosphate metabolic process"/>
    <property type="evidence" value="ECO:0007669"/>
    <property type="project" value="InterPro"/>
</dbReference>
<reference evidence="9 10" key="1">
    <citation type="submission" date="2021-05" db="EMBL/GenBank/DDBJ databases">
        <title>Novel Bacillus species.</title>
        <authorList>
            <person name="Liu G."/>
        </authorList>
    </citation>
    <scope>NUCLEOTIDE SEQUENCE [LARGE SCALE GENOMIC DNA]</scope>
    <source>
        <strain evidence="9 10">FJAT-49682</strain>
    </source>
</reference>
<evidence type="ECO:0000256" key="7">
    <source>
        <dbReference type="PIRNR" id="PIRNR003107"/>
    </source>
</evidence>